<dbReference type="InterPro" id="IPR052932">
    <property type="entry name" value="OprB_Porin"/>
</dbReference>
<dbReference type="InterPro" id="IPR038673">
    <property type="entry name" value="OprB_sf"/>
</dbReference>
<dbReference type="InterPro" id="IPR007049">
    <property type="entry name" value="Carb-sel_porin_OprB"/>
</dbReference>
<dbReference type="PANTHER" id="PTHR37944:SF1">
    <property type="entry name" value="PORIN B"/>
    <property type="match status" value="1"/>
</dbReference>
<dbReference type="GO" id="GO:0016020">
    <property type="term" value="C:membrane"/>
    <property type="evidence" value="ECO:0007669"/>
    <property type="project" value="InterPro"/>
</dbReference>
<reference evidence="3 4" key="1">
    <citation type="submission" date="2019-03" db="EMBL/GenBank/DDBJ databases">
        <title>Genomic Encyclopedia of Type Strains, Phase IV (KMG-IV): sequencing the most valuable type-strain genomes for metagenomic binning, comparative biology and taxonomic classification.</title>
        <authorList>
            <person name="Goeker M."/>
        </authorList>
    </citation>
    <scope>NUCLEOTIDE SEQUENCE [LARGE SCALE GENOMIC DNA]</scope>
    <source>
        <strain evidence="3 4">DSM 25903</strain>
    </source>
</reference>
<evidence type="ECO:0000313" key="4">
    <source>
        <dbReference type="Proteomes" id="UP000295122"/>
    </source>
</evidence>
<comment type="caution">
    <text evidence="3">The sequence shown here is derived from an EMBL/GenBank/DDBJ whole genome shotgun (WGS) entry which is preliminary data.</text>
</comment>
<dbReference type="Pfam" id="PF04966">
    <property type="entry name" value="OprB"/>
    <property type="match status" value="1"/>
</dbReference>
<dbReference type="AlphaFoldDB" id="A0A4R7CAW2"/>
<name>A0A4R7CAW2_9HYPH</name>
<evidence type="ECO:0000256" key="2">
    <source>
        <dbReference type="RuleBase" id="RU363072"/>
    </source>
</evidence>
<dbReference type="GO" id="GO:0008643">
    <property type="term" value="P:carbohydrate transport"/>
    <property type="evidence" value="ECO:0007669"/>
    <property type="project" value="InterPro"/>
</dbReference>
<gene>
    <name evidence="3" type="ORF">EV668_1823</name>
</gene>
<evidence type="ECO:0000256" key="1">
    <source>
        <dbReference type="ARBA" id="ARBA00008769"/>
    </source>
</evidence>
<proteinExistence type="inferred from homology"/>
<dbReference type="Proteomes" id="UP000295122">
    <property type="component" value="Unassembled WGS sequence"/>
</dbReference>
<evidence type="ECO:0000313" key="3">
    <source>
        <dbReference type="EMBL" id="TDR94535.1"/>
    </source>
</evidence>
<dbReference type="OrthoDB" id="177316at2"/>
<protein>
    <submittedName>
        <fullName evidence="3">OprB family porin</fullName>
    </submittedName>
</protein>
<dbReference type="EMBL" id="SNZR01000011">
    <property type="protein sequence ID" value="TDR94535.1"/>
    <property type="molecule type" value="Genomic_DNA"/>
</dbReference>
<accession>A0A4R7CAW2</accession>
<organism evidence="3 4">
    <name type="scientific">Enterovirga rhinocerotis</name>
    <dbReference type="NCBI Taxonomy" id="1339210"/>
    <lineage>
        <taxon>Bacteria</taxon>
        <taxon>Pseudomonadati</taxon>
        <taxon>Pseudomonadota</taxon>
        <taxon>Alphaproteobacteria</taxon>
        <taxon>Hyphomicrobiales</taxon>
        <taxon>Methylobacteriaceae</taxon>
        <taxon>Enterovirga</taxon>
    </lineage>
</organism>
<comment type="similarity">
    <text evidence="1 2">Belongs to the OprB family.</text>
</comment>
<dbReference type="GO" id="GO:0015288">
    <property type="term" value="F:porin activity"/>
    <property type="evidence" value="ECO:0007669"/>
    <property type="project" value="InterPro"/>
</dbReference>
<dbReference type="Gene3D" id="2.40.160.180">
    <property type="entry name" value="Carbohydrate-selective porin OprB"/>
    <property type="match status" value="1"/>
</dbReference>
<sequence>MSAGAALAGTKDMALMAKGEAARRLAGAVLGACLAGAALGPTGAKAQEAAAQQEVYDNATSTRNGGVAASSIANTLPRRGDPYGIRQTLARHGFSFDVIYTGEVLGNVKGGLRRGSLYGGKLEANFAGDLEKALGLPGLSFYVNAFQIHQTRGINRNLVGNLNTISAIEALPSTRLSEAWLEQRLFGGLASIRFGQLAADTEFTIANYSLPFMSSDWPGIMADNLPGGGAAYPFATPGIRLRIDPDKQSSLLFGLYNGDPAGPSSNPETRNRTGTNFRMKDPALLLAEYQYRTNQGDKDTGLARIVRLGGWSHLGRFDSQRFDVNGLSLASPGSVGIAARYRGDAGLYGIIDQQLYRPEGGSPNDGIAMFTRLFVSPNDRNLIGLFWDAGILASGLVPGRPNDQFGVTFLYAKLGRDAAAYDRDFVAQNGLGRSKASGELSVEFSYVAEIRHGWTIQPSITHVVRPGGGRARIEPTTGLALPPPKDATVLGLRTTIFY</sequence>
<dbReference type="PANTHER" id="PTHR37944">
    <property type="entry name" value="PORIN B"/>
    <property type="match status" value="1"/>
</dbReference>
<keyword evidence="4" id="KW-1185">Reference proteome</keyword>